<keyword evidence="2" id="KW-1185">Reference proteome</keyword>
<dbReference type="Proteomes" id="UP001246244">
    <property type="component" value="Unassembled WGS sequence"/>
</dbReference>
<dbReference type="EMBL" id="JAVKPK010000007">
    <property type="protein sequence ID" value="MDR7664741.1"/>
    <property type="molecule type" value="Genomic_DNA"/>
</dbReference>
<proteinExistence type="predicted"/>
<name>A0ABU2CYC1_9EURY</name>
<accession>A0ABU2CYC1</accession>
<dbReference type="RefSeq" id="WP_310574767.1">
    <property type="nucleotide sequence ID" value="NZ_JAVKPK010000007.1"/>
</dbReference>
<gene>
    <name evidence="1" type="ORF">RG963_02850</name>
</gene>
<sequence length="51" mass="5827">MCDDHPKEMGEDDVSMMPLSVLYNIDGKPVWHASGWHDNEEVLEQTKGLLK</sequence>
<protein>
    <submittedName>
        <fullName evidence="1">Uncharacterized protein</fullName>
    </submittedName>
</protein>
<reference evidence="2" key="1">
    <citation type="submission" date="2023-07" db="EMBL/GenBank/DDBJ databases">
        <title>Whole-genome sequencing of a new Methanosarcina sp. Z-7115.</title>
        <authorList>
            <person name="Zhilina T.N."/>
            <person name="Merkel A.Y."/>
        </authorList>
    </citation>
    <scope>NUCLEOTIDE SEQUENCE [LARGE SCALE GENOMIC DNA]</scope>
    <source>
        <strain evidence="2">Z-7115</strain>
    </source>
</reference>
<evidence type="ECO:0000313" key="1">
    <source>
        <dbReference type="EMBL" id="MDR7664741.1"/>
    </source>
</evidence>
<organism evidence="1 2">
    <name type="scientific">Methanosarcina baikalica</name>
    <dbReference type="NCBI Taxonomy" id="3073890"/>
    <lineage>
        <taxon>Archaea</taxon>
        <taxon>Methanobacteriati</taxon>
        <taxon>Methanobacteriota</taxon>
        <taxon>Stenosarchaea group</taxon>
        <taxon>Methanomicrobia</taxon>
        <taxon>Methanosarcinales</taxon>
        <taxon>Methanosarcinaceae</taxon>
        <taxon>Methanosarcina</taxon>
    </lineage>
</organism>
<evidence type="ECO:0000313" key="2">
    <source>
        <dbReference type="Proteomes" id="UP001246244"/>
    </source>
</evidence>
<comment type="caution">
    <text evidence="1">The sequence shown here is derived from an EMBL/GenBank/DDBJ whole genome shotgun (WGS) entry which is preliminary data.</text>
</comment>